<dbReference type="GO" id="GO:0016491">
    <property type="term" value="F:oxidoreductase activity"/>
    <property type="evidence" value="ECO:0007669"/>
    <property type="project" value="UniProtKB-KW"/>
</dbReference>
<dbReference type="Gene3D" id="3.40.50.720">
    <property type="entry name" value="NAD(P)-binding Rossmann-like Domain"/>
    <property type="match status" value="1"/>
</dbReference>
<dbReference type="RefSeq" id="WP_092937636.1">
    <property type="nucleotide sequence ID" value="NZ_FONX01000002.1"/>
</dbReference>
<dbReference type="NCBIfam" id="NF005559">
    <property type="entry name" value="PRK07231.1"/>
    <property type="match status" value="1"/>
</dbReference>
<evidence type="ECO:0000313" key="5">
    <source>
        <dbReference type="EMBL" id="SFE46447.1"/>
    </source>
</evidence>
<dbReference type="SUPFAM" id="SSF51735">
    <property type="entry name" value="NAD(P)-binding Rossmann-fold domains"/>
    <property type="match status" value="1"/>
</dbReference>
<reference evidence="6" key="1">
    <citation type="submission" date="2016-10" db="EMBL/GenBank/DDBJ databases">
        <authorList>
            <person name="Varghese N."/>
            <person name="Submissions S."/>
        </authorList>
    </citation>
    <scope>NUCLEOTIDE SEQUENCE [LARGE SCALE GENOMIC DNA]</scope>
    <source>
        <strain evidence="6">DSM 27981</strain>
    </source>
</reference>
<dbReference type="AlphaFoldDB" id="A0A1I2ARU2"/>
<dbReference type="Pfam" id="PF13561">
    <property type="entry name" value="adh_short_C2"/>
    <property type="match status" value="1"/>
</dbReference>
<dbReference type="EMBL" id="FONX01000002">
    <property type="protein sequence ID" value="SFE46447.1"/>
    <property type="molecule type" value="Genomic_DNA"/>
</dbReference>
<dbReference type="InterPro" id="IPR020904">
    <property type="entry name" value="Sc_DH/Rdtase_CS"/>
</dbReference>
<dbReference type="PRINTS" id="PR00081">
    <property type="entry name" value="GDHRDH"/>
</dbReference>
<dbReference type="PRINTS" id="PR00080">
    <property type="entry name" value="SDRFAMILY"/>
</dbReference>
<dbReference type="OrthoDB" id="8557335at2"/>
<feature type="region of interest" description="Disordered" evidence="3">
    <location>
        <begin position="1"/>
        <end position="41"/>
    </location>
</feature>
<dbReference type="InterPro" id="IPR057326">
    <property type="entry name" value="KR_dom"/>
</dbReference>
<accession>A0A1I2ARU2</accession>
<evidence type="ECO:0000256" key="2">
    <source>
        <dbReference type="ARBA" id="ARBA00023002"/>
    </source>
</evidence>
<keyword evidence="6" id="KW-1185">Reference proteome</keyword>
<dbReference type="STRING" id="1177982.SAMN04489711_102178"/>
<dbReference type="PROSITE" id="PS00061">
    <property type="entry name" value="ADH_SHORT"/>
    <property type="match status" value="1"/>
</dbReference>
<protein>
    <submittedName>
        <fullName evidence="5">Glucose 1-dehydrogenase</fullName>
    </submittedName>
</protein>
<sequence>MNAPASHPPTAAHAPTSSAATPAPPATQQHEPDVTPRPGPRLAGQVALVTGSAQGIGLAVAERLAQEGAHIALHVRKEDERSARAQQRIAATGQRCEVFAGDLSDVPRMQALVAEAGAAFGRLDVLVNNGGLELRADFLDTTEADYDTVLDVNLKGAFFTAQAFARQLRDAGRPGRIIHMSSVHEDLPFPHFTSYCASKGGLRMLMRNMAIELAPLGITVNNVAPGAIRTPINDALMQQPAKLAALKGQIPLGRLGEPPDVAGAVAFLASPDAAYITGATLVVDGGLLWNYAEQ</sequence>
<name>A0A1I2ARU2_9BURK</name>
<dbReference type="SMART" id="SM00822">
    <property type="entry name" value="PKS_KR"/>
    <property type="match status" value="1"/>
</dbReference>
<evidence type="ECO:0000259" key="4">
    <source>
        <dbReference type="SMART" id="SM00822"/>
    </source>
</evidence>
<dbReference type="InterPro" id="IPR002347">
    <property type="entry name" value="SDR_fam"/>
</dbReference>
<organism evidence="5 6">
    <name type="scientific">Paracidovorax wautersii</name>
    <dbReference type="NCBI Taxonomy" id="1177982"/>
    <lineage>
        <taxon>Bacteria</taxon>
        <taxon>Pseudomonadati</taxon>
        <taxon>Pseudomonadota</taxon>
        <taxon>Betaproteobacteria</taxon>
        <taxon>Burkholderiales</taxon>
        <taxon>Comamonadaceae</taxon>
        <taxon>Paracidovorax</taxon>
    </lineage>
</organism>
<dbReference type="InterPro" id="IPR036291">
    <property type="entry name" value="NAD(P)-bd_dom_sf"/>
</dbReference>
<dbReference type="PANTHER" id="PTHR43639">
    <property type="entry name" value="OXIDOREDUCTASE, SHORT-CHAIN DEHYDROGENASE/REDUCTASE FAMILY (AFU_ORTHOLOGUE AFUA_5G02870)"/>
    <property type="match status" value="1"/>
</dbReference>
<feature type="compositionally biased region" description="Low complexity" evidence="3">
    <location>
        <begin position="1"/>
        <end position="21"/>
    </location>
</feature>
<feature type="domain" description="Ketoreductase" evidence="4">
    <location>
        <begin position="45"/>
        <end position="231"/>
    </location>
</feature>
<gene>
    <name evidence="5" type="ORF">SAMN04489711_102178</name>
</gene>
<evidence type="ECO:0000256" key="1">
    <source>
        <dbReference type="ARBA" id="ARBA00006484"/>
    </source>
</evidence>
<dbReference type="FunFam" id="3.40.50.720:FF:000084">
    <property type="entry name" value="Short-chain dehydrogenase reductase"/>
    <property type="match status" value="1"/>
</dbReference>
<evidence type="ECO:0000313" key="6">
    <source>
        <dbReference type="Proteomes" id="UP000199119"/>
    </source>
</evidence>
<evidence type="ECO:0000256" key="3">
    <source>
        <dbReference type="SAM" id="MobiDB-lite"/>
    </source>
</evidence>
<dbReference type="PANTHER" id="PTHR43639:SF1">
    <property type="entry name" value="SHORT-CHAIN DEHYDROGENASE_REDUCTASE FAMILY PROTEIN"/>
    <property type="match status" value="1"/>
</dbReference>
<proteinExistence type="inferred from homology"/>
<comment type="similarity">
    <text evidence="1">Belongs to the short-chain dehydrogenases/reductases (SDR) family.</text>
</comment>
<dbReference type="Proteomes" id="UP000199119">
    <property type="component" value="Unassembled WGS sequence"/>
</dbReference>
<keyword evidence="2" id="KW-0560">Oxidoreductase</keyword>